<proteinExistence type="predicted"/>
<dbReference type="InterPro" id="IPR032675">
    <property type="entry name" value="LRR_dom_sf"/>
</dbReference>
<name>A0AAN6VL60_9PEZI</name>
<reference evidence="1" key="1">
    <citation type="journal article" date="2023" name="Mol. Phylogenet. Evol.">
        <title>Genome-scale phylogeny and comparative genomics of the fungal order Sordariales.</title>
        <authorList>
            <person name="Hensen N."/>
            <person name="Bonometti L."/>
            <person name="Westerberg I."/>
            <person name="Brannstrom I.O."/>
            <person name="Guillou S."/>
            <person name="Cros-Aarteil S."/>
            <person name="Calhoun S."/>
            <person name="Haridas S."/>
            <person name="Kuo A."/>
            <person name="Mondo S."/>
            <person name="Pangilinan J."/>
            <person name="Riley R."/>
            <person name="LaButti K."/>
            <person name="Andreopoulos B."/>
            <person name="Lipzen A."/>
            <person name="Chen C."/>
            <person name="Yan M."/>
            <person name="Daum C."/>
            <person name="Ng V."/>
            <person name="Clum A."/>
            <person name="Steindorff A."/>
            <person name="Ohm R.A."/>
            <person name="Martin F."/>
            <person name="Silar P."/>
            <person name="Natvig D.O."/>
            <person name="Lalanne C."/>
            <person name="Gautier V."/>
            <person name="Ament-Velasquez S.L."/>
            <person name="Kruys A."/>
            <person name="Hutchinson M.I."/>
            <person name="Powell A.J."/>
            <person name="Barry K."/>
            <person name="Miller A.N."/>
            <person name="Grigoriev I.V."/>
            <person name="Debuchy R."/>
            <person name="Gladieux P."/>
            <person name="Hiltunen Thoren M."/>
            <person name="Johannesson H."/>
        </authorList>
    </citation>
    <scope>NUCLEOTIDE SEQUENCE</scope>
    <source>
        <strain evidence="1">CBS 538.74</strain>
    </source>
</reference>
<sequence>MSDGTWRPKVVFANLTCLKLRARYNVPQNATYEDVFGGLLAATPNLKSLELCEFQAIRGKFRLPPRLTSLVLIETSIPGSDLAQIAGAAPRLEKYCTWFYDVRTQQQPQLTGDLLRPLSQLALADTLVGLSLGGSNFDKIPSDGIMRRFHALRVLGISYFSEATQHEGNRDLLIQLIKDCSQLAVLVVNGADRIGRDTLIRFATAVSRQEAPETLRKVKLIVKKYEPHLPGPRTRHSWKTLRAMAKKPVAALFRAGNVELGLHRGRREEIARWFEELGTGSEW</sequence>
<dbReference type="AlphaFoldDB" id="A0AAN6VL60"/>
<dbReference type="Gene3D" id="3.80.10.10">
    <property type="entry name" value="Ribonuclease Inhibitor"/>
    <property type="match status" value="1"/>
</dbReference>
<evidence type="ECO:0000313" key="1">
    <source>
        <dbReference type="EMBL" id="KAK4153598.1"/>
    </source>
</evidence>
<keyword evidence="2" id="KW-1185">Reference proteome</keyword>
<accession>A0AAN6VL60</accession>
<comment type="caution">
    <text evidence="1">The sequence shown here is derived from an EMBL/GenBank/DDBJ whole genome shotgun (WGS) entry which is preliminary data.</text>
</comment>
<evidence type="ECO:0000313" key="2">
    <source>
        <dbReference type="Proteomes" id="UP001302745"/>
    </source>
</evidence>
<protein>
    <submittedName>
        <fullName evidence="1">Uncharacterized protein</fullName>
    </submittedName>
</protein>
<organism evidence="1 2">
    <name type="scientific">Chaetomidium leptoderma</name>
    <dbReference type="NCBI Taxonomy" id="669021"/>
    <lineage>
        <taxon>Eukaryota</taxon>
        <taxon>Fungi</taxon>
        <taxon>Dikarya</taxon>
        <taxon>Ascomycota</taxon>
        <taxon>Pezizomycotina</taxon>
        <taxon>Sordariomycetes</taxon>
        <taxon>Sordariomycetidae</taxon>
        <taxon>Sordariales</taxon>
        <taxon>Chaetomiaceae</taxon>
        <taxon>Chaetomidium</taxon>
    </lineage>
</organism>
<dbReference type="SUPFAM" id="SSF52047">
    <property type="entry name" value="RNI-like"/>
    <property type="match status" value="1"/>
</dbReference>
<dbReference type="Proteomes" id="UP001302745">
    <property type="component" value="Unassembled WGS sequence"/>
</dbReference>
<gene>
    <name evidence="1" type="ORF">C8A00DRAFT_33688</name>
</gene>
<dbReference type="EMBL" id="MU856936">
    <property type="protein sequence ID" value="KAK4153598.1"/>
    <property type="molecule type" value="Genomic_DNA"/>
</dbReference>
<reference evidence="1" key="2">
    <citation type="submission" date="2023-05" db="EMBL/GenBank/DDBJ databases">
        <authorList>
            <consortium name="Lawrence Berkeley National Laboratory"/>
            <person name="Steindorff A."/>
            <person name="Hensen N."/>
            <person name="Bonometti L."/>
            <person name="Westerberg I."/>
            <person name="Brannstrom I.O."/>
            <person name="Guillou S."/>
            <person name="Cros-Aarteil S."/>
            <person name="Calhoun S."/>
            <person name="Haridas S."/>
            <person name="Kuo A."/>
            <person name="Mondo S."/>
            <person name="Pangilinan J."/>
            <person name="Riley R."/>
            <person name="Labutti K."/>
            <person name="Andreopoulos B."/>
            <person name="Lipzen A."/>
            <person name="Chen C."/>
            <person name="Yanf M."/>
            <person name="Daum C."/>
            <person name="Ng V."/>
            <person name="Clum A."/>
            <person name="Ohm R."/>
            <person name="Martin F."/>
            <person name="Silar P."/>
            <person name="Natvig D."/>
            <person name="Lalanne C."/>
            <person name="Gautier V."/>
            <person name="Ament-Velasquez S.L."/>
            <person name="Kruys A."/>
            <person name="Hutchinson M.I."/>
            <person name="Powell A.J."/>
            <person name="Barry K."/>
            <person name="Miller A.N."/>
            <person name="Grigoriev I.V."/>
            <person name="Debuchy R."/>
            <person name="Gladieux P."/>
            <person name="Thoren M.H."/>
            <person name="Johannesson H."/>
        </authorList>
    </citation>
    <scope>NUCLEOTIDE SEQUENCE</scope>
    <source>
        <strain evidence="1">CBS 538.74</strain>
    </source>
</reference>